<evidence type="ECO:0000313" key="2">
    <source>
        <dbReference type="WBParaSite" id="L893_g19963.t1"/>
    </source>
</evidence>
<protein>
    <submittedName>
        <fullName evidence="2">F-box domain-containing protein</fullName>
    </submittedName>
</protein>
<keyword evidence="1" id="KW-1185">Reference proteome</keyword>
<reference evidence="2" key="1">
    <citation type="submission" date="2016-11" db="UniProtKB">
        <authorList>
            <consortium name="WormBaseParasite"/>
        </authorList>
    </citation>
    <scope>IDENTIFICATION</scope>
</reference>
<proteinExistence type="predicted"/>
<name>A0A1I7YUH5_9BILA</name>
<organism evidence="1 2">
    <name type="scientific">Steinernema glaseri</name>
    <dbReference type="NCBI Taxonomy" id="37863"/>
    <lineage>
        <taxon>Eukaryota</taxon>
        <taxon>Metazoa</taxon>
        <taxon>Ecdysozoa</taxon>
        <taxon>Nematoda</taxon>
        <taxon>Chromadorea</taxon>
        <taxon>Rhabditida</taxon>
        <taxon>Tylenchina</taxon>
        <taxon>Panagrolaimomorpha</taxon>
        <taxon>Strongyloidoidea</taxon>
        <taxon>Steinernematidae</taxon>
        <taxon>Steinernema</taxon>
    </lineage>
</organism>
<evidence type="ECO:0000313" key="1">
    <source>
        <dbReference type="Proteomes" id="UP000095287"/>
    </source>
</evidence>
<dbReference type="WBParaSite" id="L893_g19963.t1">
    <property type="protein sequence ID" value="L893_g19963.t1"/>
    <property type="gene ID" value="L893_g19963"/>
</dbReference>
<dbReference type="Proteomes" id="UP000095287">
    <property type="component" value="Unplaced"/>
</dbReference>
<dbReference type="AlphaFoldDB" id="A0A1I7YUH5"/>
<accession>A0A1I7YUH5</accession>
<sequence>MDFLPLVFLNAVCDLLDKENLGNLKKIRSRWSSNATVHHSKRRNVAVYLEANRDGTQILIKIKDDVRGSVPFDVDPKYDRIRHIHVLCYQEHLTRERGAWRSMESFKKKALPMLKALMVQCDLSFEHSFEFFSLFIHRNLADSIFEGLYDSEQLKMISTENYGGRCVGFIQHQIDLGQVEKLYLDGEEDWPETLKTSLNSFLKSPRFEKLVFGSNLTLDFDMARCFVDRFIRGELIGAHFSGTASFPLSRLKDFYSRSVHNVPCASNEMRLDGPNGILLVFNQQFLSLNVVSPQNWTWNP</sequence>